<dbReference type="OrthoDB" id="2989468at2"/>
<sequence>MGIDLEGKYLFDLNYLDCSKSQYVSYLKQMGYRVEALYYNCLDSTNEIMIQIIKQKKSRYHFDELGFQHSDWQLIGLEKRDIHSESLYNIQEGIKEIIDSGNIVFVSVDTFHLPHRKQSYQKEKSPHSIMIKGFRDNLIDIIDETAPIFSKFQYPLSELEIAYKNGCGFRYISYFEPITFNNMDDLKEKTKKLFQDFIDNRNETYELFDSVDDLLKLKSPYFNNLVETLQHLSASFTLLSGSREMFVHFANFVGFDGEVLNLAKKSSQIADSLRNMLNKAILRNRVKENLVLEKVNSLWEIEIKLNQLLLR</sequence>
<evidence type="ECO:0008006" key="3">
    <source>
        <dbReference type="Google" id="ProtNLM"/>
    </source>
</evidence>
<protein>
    <recommendedName>
        <fullName evidence="3">Butirosin biosynthesis protein H N-terminal domain-containing protein</fullName>
    </recommendedName>
</protein>
<evidence type="ECO:0000313" key="2">
    <source>
        <dbReference type="Proteomes" id="UP000285456"/>
    </source>
</evidence>
<dbReference type="AlphaFoldDB" id="A0A417YHY7"/>
<evidence type="ECO:0000313" key="1">
    <source>
        <dbReference type="EMBL" id="RHW32573.1"/>
    </source>
</evidence>
<gene>
    <name evidence="1" type="ORF">D1B32_09590</name>
</gene>
<keyword evidence="2" id="KW-1185">Reference proteome</keyword>
<dbReference type="Proteomes" id="UP000285456">
    <property type="component" value="Unassembled WGS sequence"/>
</dbReference>
<dbReference type="RefSeq" id="WP_118889207.1">
    <property type="nucleotide sequence ID" value="NZ_PHUT01000005.1"/>
</dbReference>
<accession>A0A417YHY7</accession>
<dbReference type="EMBL" id="QWEH01000005">
    <property type="protein sequence ID" value="RHW32573.1"/>
    <property type="molecule type" value="Genomic_DNA"/>
</dbReference>
<reference evidence="1 2" key="1">
    <citation type="journal article" date="2007" name="Int. J. Syst. Evol. Microbiol.">
        <title>Oceanobacillus profundus sp. nov., isolated from a deep-sea sediment core.</title>
        <authorList>
            <person name="Kim Y.G."/>
            <person name="Choi D.H."/>
            <person name="Hyun S."/>
            <person name="Cho B.C."/>
        </authorList>
    </citation>
    <scope>NUCLEOTIDE SEQUENCE [LARGE SCALE GENOMIC DNA]</scope>
    <source>
        <strain evidence="1 2">DSM 18246</strain>
    </source>
</reference>
<comment type="caution">
    <text evidence="1">The sequence shown here is derived from an EMBL/GenBank/DDBJ whole genome shotgun (WGS) entry which is preliminary data.</text>
</comment>
<organism evidence="1 2">
    <name type="scientific">Oceanobacillus profundus</name>
    <dbReference type="NCBI Taxonomy" id="372463"/>
    <lineage>
        <taxon>Bacteria</taxon>
        <taxon>Bacillati</taxon>
        <taxon>Bacillota</taxon>
        <taxon>Bacilli</taxon>
        <taxon>Bacillales</taxon>
        <taxon>Bacillaceae</taxon>
        <taxon>Oceanobacillus</taxon>
    </lineage>
</organism>
<proteinExistence type="predicted"/>
<name>A0A417YHY7_9BACI</name>